<evidence type="ECO:0000313" key="6">
    <source>
        <dbReference type="Proteomes" id="UP001183388"/>
    </source>
</evidence>
<dbReference type="InterPro" id="IPR001647">
    <property type="entry name" value="HTH_TetR"/>
</dbReference>
<dbReference type="RefSeq" id="WP_311633043.1">
    <property type="nucleotide sequence ID" value="NZ_JAVREN010000054.1"/>
</dbReference>
<sequence length="235" mass="24852">MPPPEPPARLAGVHPPDRPGLPRGRSRLPGEVVRRAQRERLARGVIAAVAEKGFARTTVTDVVKRARVSRDVFYAHFGGLGDCFLGATAAATRLVNERLFTASEEIREAHEAAGRPWDAAASLRAAVRAYLALCAQEPEYTRCLAFELPAAGPEGLRMDAENARGFAALLRLWHERAAAAAPGLAPADEEVCLAAVGAVAALVRSHLAAGTTALLPAREDAVLTILLRLLAAPAP</sequence>
<organism evidence="5 6">
    <name type="scientific">Streptomyces boetiae</name>
    <dbReference type="NCBI Taxonomy" id="3075541"/>
    <lineage>
        <taxon>Bacteria</taxon>
        <taxon>Bacillati</taxon>
        <taxon>Actinomycetota</taxon>
        <taxon>Actinomycetes</taxon>
        <taxon>Kitasatosporales</taxon>
        <taxon>Streptomycetaceae</taxon>
        <taxon>Streptomyces</taxon>
    </lineage>
</organism>
<evidence type="ECO:0000256" key="3">
    <source>
        <dbReference type="SAM" id="MobiDB-lite"/>
    </source>
</evidence>
<dbReference type="Pfam" id="PF00440">
    <property type="entry name" value="TetR_N"/>
    <property type="match status" value="1"/>
</dbReference>
<feature type="region of interest" description="Disordered" evidence="3">
    <location>
        <begin position="1"/>
        <end position="27"/>
    </location>
</feature>
<gene>
    <name evidence="5" type="ORF">RM780_24395</name>
</gene>
<protein>
    <submittedName>
        <fullName evidence="5">TetR family transcriptional regulator</fullName>
    </submittedName>
</protein>
<evidence type="ECO:0000256" key="2">
    <source>
        <dbReference type="PROSITE-ProRule" id="PRU00335"/>
    </source>
</evidence>
<dbReference type="EMBL" id="JAVREN010000054">
    <property type="protein sequence ID" value="MDT0310070.1"/>
    <property type="molecule type" value="Genomic_DNA"/>
</dbReference>
<accession>A0ABU2LES2</accession>
<dbReference type="Gene3D" id="1.10.10.60">
    <property type="entry name" value="Homeodomain-like"/>
    <property type="match status" value="1"/>
</dbReference>
<keyword evidence="1 2" id="KW-0238">DNA-binding</keyword>
<feature type="DNA-binding region" description="H-T-H motif" evidence="2">
    <location>
        <begin position="58"/>
        <end position="77"/>
    </location>
</feature>
<name>A0ABU2LES2_9ACTN</name>
<proteinExistence type="predicted"/>
<dbReference type="SUPFAM" id="SSF46689">
    <property type="entry name" value="Homeodomain-like"/>
    <property type="match status" value="1"/>
</dbReference>
<comment type="caution">
    <text evidence="5">The sequence shown here is derived from an EMBL/GenBank/DDBJ whole genome shotgun (WGS) entry which is preliminary data.</text>
</comment>
<evidence type="ECO:0000259" key="4">
    <source>
        <dbReference type="PROSITE" id="PS50977"/>
    </source>
</evidence>
<evidence type="ECO:0000256" key="1">
    <source>
        <dbReference type="ARBA" id="ARBA00023125"/>
    </source>
</evidence>
<reference evidence="6" key="1">
    <citation type="submission" date="2023-07" db="EMBL/GenBank/DDBJ databases">
        <title>30 novel species of actinomycetes from the DSMZ collection.</title>
        <authorList>
            <person name="Nouioui I."/>
        </authorList>
    </citation>
    <scope>NUCLEOTIDE SEQUENCE [LARGE SCALE GENOMIC DNA]</scope>
    <source>
        <strain evidence="6">DSM 44917</strain>
    </source>
</reference>
<feature type="domain" description="HTH tetR-type" evidence="4">
    <location>
        <begin position="35"/>
        <end position="95"/>
    </location>
</feature>
<evidence type="ECO:0000313" key="5">
    <source>
        <dbReference type="EMBL" id="MDT0310070.1"/>
    </source>
</evidence>
<dbReference type="InterPro" id="IPR009057">
    <property type="entry name" value="Homeodomain-like_sf"/>
</dbReference>
<dbReference type="Proteomes" id="UP001183388">
    <property type="component" value="Unassembled WGS sequence"/>
</dbReference>
<dbReference type="Gene3D" id="1.10.357.10">
    <property type="entry name" value="Tetracycline Repressor, domain 2"/>
    <property type="match status" value="1"/>
</dbReference>
<keyword evidence="6" id="KW-1185">Reference proteome</keyword>
<dbReference type="PROSITE" id="PS50977">
    <property type="entry name" value="HTH_TETR_2"/>
    <property type="match status" value="1"/>
</dbReference>